<keyword evidence="8" id="KW-1185">Reference proteome</keyword>
<sequence length="314" mass="33121">MLAESRSSAVLVWAGWLLLALFLRVGPTSALQRTQAVLQAGAGSVLSLLPTRNSSTGDPAATANFERLQAENRELARLAAELRAENEHLKQQAGFSLKNDNSLLEADCIPARILGIKGDPLSANLQFLINLGRRDGLNDAELVLTGEGLLIDQGRDLGLQPDQLITAGRALLGRTAQVGERTALVQPLTDPSFRMAIRIIRQSPLGPVEGPAGLLAGTGHGCRLDDVAATEAVAPGDDIYTDPLVSPAGVPVYCGRVSKAEVEPTASHWKIEVIPSNLLSPLPEHVTVLRGALNSQRMTVADPASGGRQSPVSP</sequence>
<dbReference type="Pfam" id="PF04085">
    <property type="entry name" value="MreC"/>
    <property type="match status" value="1"/>
</dbReference>
<evidence type="ECO:0000256" key="4">
    <source>
        <dbReference type="ARBA" id="ARBA00032089"/>
    </source>
</evidence>
<dbReference type="InterPro" id="IPR007221">
    <property type="entry name" value="MreC"/>
</dbReference>
<reference evidence="8" key="1">
    <citation type="submission" date="2016-10" db="EMBL/GenBank/DDBJ databases">
        <authorList>
            <person name="Varghese N."/>
            <person name="Submissions S."/>
        </authorList>
    </citation>
    <scope>NUCLEOTIDE SEQUENCE [LARGE SCALE GENOMIC DNA]</scope>
    <source>
        <strain evidence="8">DSM 26348</strain>
    </source>
</reference>
<dbReference type="InterPro" id="IPR042177">
    <property type="entry name" value="Cell/Rod_1"/>
</dbReference>
<evidence type="ECO:0000256" key="3">
    <source>
        <dbReference type="ARBA" id="ARBA00022960"/>
    </source>
</evidence>
<gene>
    <name evidence="7" type="ORF">SAMN05421753_105187</name>
</gene>
<comment type="similarity">
    <text evidence="1">Belongs to the MreC family.</text>
</comment>
<dbReference type="Gene3D" id="2.40.10.340">
    <property type="entry name" value="Rod shape-determining protein MreC, domain 1"/>
    <property type="match status" value="1"/>
</dbReference>
<organism evidence="7 8">
    <name type="scientific">Planctomicrobium piriforme</name>
    <dbReference type="NCBI Taxonomy" id="1576369"/>
    <lineage>
        <taxon>Bacteria</taxon>
        <taxon>Pseudomonadati</taxon>
        <taxon>Planctomycetota</taxon>
        <taxon>Planctomycetia</taxon>
        <taxon>Planctomycetales</taxon>
        <taxon>Planctomycetaceae</taxon>
        <taxon>Planctomicrobium</taxon>
    </lineage>
</organism>
<dbReference type="InterPro" id="IPR042175">
    <property type="entry name" value="Cell/Rod_MreC_2"/>
</dbReference>
<dbReference type="GO" id="GO:0005886">
    <property type="term" value="C:plasma membrane"/>
    <property type="evidence" value="ECO:0007669"/>
    <property type="project" value="TreeGrafter"/>
</dbReference>
<dbReference type="Gene3D" id="2.40.10.350">
    <property type="entry name" value="Rod shape-determining protein MreC, domain 2"/>
    <property type="match status" value="1"/>
</dbReference>
<evidence type="ECO:0000259" key="6">
    <source>
        <dbReference type="Pfam" id="PF04085"/>
    </source>
</evidence>
<keyword evidence="3" id="KW-0133">Cell shape</keyword>
<dbReference type="PANTHER" id="PTHR34138">
    <property type="entry name" value="CELL SHAPE-DETERMINING PROTEIN MREC"/>
    <property type="match status" value="1"/>
</dbReference>
<dbReference type="InterPro" id="IPR055342">
    <property type="entry name" value="MreC_beta-barrel_core"/>
</dbReference>
<evidence type="ECO:0000256" key="5">
    <source>
        <dbReference type="SAM" id="Coils"/>
    </source>
</evidence>
<dbReference type="GO" id="GO:0008360">
    <property type="term" value="P:regulation of cell shape"/>
    <property type="evidence" value="ECO:0007669"/>
    <property type="project" value="UniProtKB-KW"/>
</dbReference>
<feature type="coiled-coil region" evidence="5">
    <location>
        <begin position="65"/>
        <end position="92"/>
    </location>
</feature>
<proteinExistence type="inferred from homology"/>
<dbReference type="PANTHER" id="PTHR34138:SF1">
    <property type="entry name" value="CELL SHAPE-DETERMINING PROTEIN MREC"/>
    <property type="match status" value="1"/>
</dbReference>
<accession>A0A1I3FD80</accession>
<protein>
    <recommendedName>
        <fullName evidence="2">Cell shape-determining protein MreC</fullName>
    </recommendedName>
    <alternativeName>
        <fullName evidence="4">Cell shape protein MreC</fullName>
    </alternativeName>
</protein>
<dbReference type="EMBL" id="FOQD01000005">
    <property type="protein sequence ID" value="SFI09147.1"/>
    <property type="molecule type" value="Genomic_DNA"/>
</dbReference>
<evidence type="ECO:0000256" key="1">
    <source>
        <dbReference type="ARBA" id="ARBA00009369"/>
    </source>
</evidence>
<dbReference type="OrthoDB" id="285465at2"/>
<keyword evidence="5" id="KW-0175">Coiled coil</keyword>
<dbReference type="RefSeq" id="WP_092049133.1">
    <property type="nucleotide sequence ID" value="NZ_FOQD01000005.1"/>
</dbReference>
<dbReference type="Proteomes" id="UP000199518">
    <property type="component" value="Unassembled WGS sequence"/>
</dbReference>
<evidence type="ECO:0000313" key="7">
    <source>
        <dbReference type="EMBL" id="SFI09147.1"/>
    </source>
</evidence>
<evidence type="ECO:0000313" key="8">
    <source>
        <dbReference type="Proteomes" id="UP000199518"/>
    </source>
</evidence>
<dbReference type="AlphaFoldDB" id="A0A1I3FD80"/>
<dbReference type="STRING" id="1576369.SAMN05421753_105187"/>
<evidence type="ECO:0000256" key="2">
    <source>
        <dbReference type="ARBA" id="ARBA00013855"/>
    </source>
</evidence>
<feature type="domain" description="Rod shape-determining protein MreC beta-barrel core" evidence="6">
    <location>
        <begin position="149"/>
        <end position="289"/>
    </location>
</feature>
<name>A0A1I3FD80_9PLAN</name>